<organism evidence="1 2">
    <name type="scientific">Parasponia andersonii</name>
    <name type="common">Sponia andersonii</name>
    <dbReference type="NCBI Taxonomy" id="3476"/>
    <lineage>
        <taxon>Eukaryota</taxon>
        <taxon>Viridiplantae</taxon>
        <taxon>Streptophyta</taxon>
        <taxon>Embryophyta</taxon>
        <taxon>Tracheophyta</taxon>
        <taxon>Spermatophyta</taxon>
        <taxon>Magnoliopsida</taxon>
        <taxon>eudicotyledons</taxon>
        <taxon>Gunneridae</taxon>
        <taxon>Pentapetalae</taxon>
        <taxon>rosids</taxon>
        <taxon>fabids</taxon>
        <taxon>Rosales</taxon>
        <taxon>Cannabaceae</taxon>
        <taxon>Parasponia</taxon>
    </lineage>
</organism>
<proteinExistence type="predicted"/>
<sequence length="63" mass="7388">MTMFEVTIRSLDNEITRSPVREFVCLRVWELMIAKMLKPARLGRGKKIVDLSPRPPREYARKG</sequence>
<evidence type="ECO:0000313" key="2">
    <source>
        <dbReference type="Proteomes" id="UP000237105"/>
    </source>
</evidence>
<evidence type="ECO:0000313" key="1">
    <source>
        <dbReference type="EMBL" id="PON76636.1"/>
    </source>
</evidence>
<keyword evidence="2" id="KW-1185">Reference proteome</keyword>
<accession>A0A2P5DTL6</accession>
<name>A0A2P5DTL6_PARAD</name>
<reference evidence="2" key="1">
    <citation type="submission" date="2016-06" db="EMBL/GenBank/DDBJ databases">
        <title>Parallel loss of symbiosis genes in relatives of nitrogen-fixing non-legume Parasponia.</title>
        <authorList>
            <person name="Van Velzen R."/>
            <person name="Holmer R."/>
            <person name="Bu F."/>
            <person name="Rutten L."/>
            <person name="Van Zeijl A."/>
            <person name="Liu W."/>
            <person name="Santuari L."/>
            <person name="Cao Q."/>
            <person name="Sharma T."/>
            <person name="Shen D."/>
            <person name="Roswanjaya Y."/>
            <person name="Wardhani T."/>
            <person name="Kalhor M.S."/>
            <person name="Jansen J."/>
            <person name="Van den Hoogen J."/>
            <person name="Gungor B."/>
            <person name="Hartog M."/>
            <person name="Hontelez J."/>
            <person name="Verver J."/>
            <person name="Yang W.-C."/>
            <person name="Schijlen E."/>
            <person name="Repin R."/>
            <person name="Schilthuizen M."/>
            <person name="Schranz E."/>
            <person name="Heidstra R."/>
            <person name="Miyata K."/>
            <person name="Fedorova E."/>
            <person name="Kohlen W."/>
            <person name="Bisseling T."/>
            <person name="Smit S."/>
            <person name="Geurts R."/>
        </authorList>
    </citation>
    <scope>NUCLEOTIDE SEQUENCE [LARGE SCALE GENOMIC DNA]</scope>
    <source>
        <strain evidence="2">cv. WU1-14</strain>
    </source>
</reference>
<gene>
    <name evidence="1" type="ORF">PanWU01x14_033220</name>
</gene>
<dbReference type="Proteomes" id="UP000237105">
    <property type="component" value="Unassembled WGS sequence"/>
</dbReference>
<comment type="caution">
    <text evidence="1">The sequence shown here is derived from an EMBL/GenBank/DDBJ whole genome shotgun (WGS) entry which is preliminary data.</text>
</comment>
<dbReference type="AlphaFoldDB" id="A0A2P5DTL6"/>
<protein>
    <submittedName>
        <fullName evidence="1">Uncharacterized protein</fullName>
    </submittedName>
</protein>
<dbReference type="EMBL" id="JXTB01000017">
    <property type="protein sequence ID" value="PON76636.1"/>
    <property type="molecule type" value="Genomic_DNA"/>
</dbReference>